<dbReference type="Proteomes" id="UP000008963">
    <property type="component" value="Chromosome"/>
</dbReference>
<dbReference type="EMBL" id="FQ312005">
    <property type="protein sequence ID" value="CBW26743.1"/>
    <property type="molecule type" value="Genomic_DNA"/>
</dbReference>
<organism evidence="1 2">
    <name type="scientific">Halobacteriovorax marinus (strain ATCC BAA-682 / DSM 15412 / SJ)</name>
    <name type="common">Bacteriovorax marinus</name>
    <dbReference type="NCBI Taxonomy" id="862908"/>
    <lineage>
        <taxon>Bacteria</taxon>
        <taxon>Pseudomonadati</taxon>
        <taxon>Bdellovibrionota</taxon>
        <taxon>Bacteriovoracia</taxon>
        <taxon>Bacteriovoracales</taxon>
        <taxon>Halobacteriovoraceae</taxon>
        <taxon>Halobacteriovorax</taxon>
    </lineage>
</organism>
<dbReference type="HOGENOM" id="CLU_1407044_0_0_7"/>
<dbReference type="AlphaFoldDB" id="E1X2H6"/>
<proteinExistence type="predicted"/>
<protein>
    <submittedName>
        <fullName evidence="1">Exported protein</fullName>
    </submittedName>
</protein>
<evidence type="ECO:0000313" key="2">
    <source>
        <dbReference type="Proteomes" id="UP000008963"/>
    </source>
</evidence>
<dbReference type="PATRIC" id="fig|862908.3.peg.1828"/>
<gene>
    <name evidence="1" type="ordered locus">BMS_1927</name>
</gene>
<name>E1X2H6_HALMS</name>
<dbReference type="KEGG" id="bmx:BMS_1927"/>
<sequence length="209" mass="24688">MLYRFVNNKYWRTKVKFLTILFATLLSFNTFAYKPTLSQRMEMADLLRNSKYSEMIKLFDAGYDPNDIVYSNINDEDMEVRYIHIITSSAVDNDIKKDVQETLKALIRNGAWIEATTGTGRFPVYQASTFEKLKILHEAGADIFREYIRNDGYIQPARDFVRTAKGLDYMYSLGMETDCDYVQVNFPDIEDKWYMHHHGMGYQEYCFPW</sequence>
<keyword evidence="2" id="KW-1185">Reference proteome</keyword>
<accession>E1X2H6</accession>
<reference evidence="2" key="1">
    <citation type="journal article" date="2013" name="ISME J.">
        <title>A small predatory core genome in the divergent marine Bacteriovorax marinus SJ and the terrestrial Bdellovibrio bacteriovorus.</title>
        <authorList>
            <person name="Crossman L.C."/>
            <person name="Chen H."/>
            <person name="Cerdeno-Tarraga A.M."/>
            <person name="Brooks K."/>
            <person name="Quail M.A."/>
            <person name="Pineiro S.A."/>
            <person name="Hobley L."/>
            <person name="Sockett R.E."/>
            <person name="Bentley S.D."/>
            <person name="Parkhill J."/>
            <person name="Williams H.N."/>
            <person name="Stine O.C."/>
        </authorList>
    </citation>
    <scope>NUCLEOTIDE SEQUENCE [LARGE SCALE GENOMIC DNA]</scope>
    <source>
        <strain evidence="2">ATCC BAA-682 / DSM 15412 / SJ</strain>
    </source>
</reference>
<evidence type="ECO:0000313" key="1">
    <source>
        <dbReference type="EMBL" id="CBW26743.1"/>
    </source>
</evidence>